<evidence type="ECO:0000313" key="2">
    <source>
        <dbReference type="EMBL" id="AJI20219.1"/>
    </source>
</evidence>
<dbReference type="Proteomes" id="UP000031829">
    <property type="component" value="Chromosome"/>
</dbReference>
<dbReference type="Pfam" id="PF04012">
    <property type="entry name" value="PspA_IM30"/>
    <property type="match status" value="1"/>
</dbReference>
<evidence type="ECO:0000256" key="1">
    <source>
        <dbReference type="ARBA" id="ARBA00043985"/>
    </source>
</evidence>
<proteinExistence type="inferred from homology"/>
<reference evidence="2 3" key="1">
    <citation type="journal article" date="2015" name="Genome Announc.">
        <title>Complete genome sequences for 35 biothreat assay-relevant bacillus species.</title>
        <authorList>
            <person name="Johnson S.L."/>
            <person name="Daligault H.E."/>
            <person name="Davenport K.W."/>
            <person name="Jaissle J."/>
            <person name="Frey K.G."/>
            <person name="Ladner J.T."/>
            <person name="Broomall S.M."/>
            <person name="Bishop-Lilly K.A."/>
            <person name="Bruce D.C."/>
            <person name="Gibbons H.S."/>
            <person name="Coyne S.R."/>
            <person name="Lo C.C."/>
            <person name="Meincke L."/>
            <person name="Munk A.C."/>
            <person name="Koroleva G.I."/>
            <person name="Rosenzweig C.N."/>
            <person name="Palacios G.F."/>
            <person name="Redden C.L."/>
            <person name="Minogue T.D."/>
            <person name="Chain P.S."/>
        </authorList>
    </citation>
    <scope>NUCLEOTIDE SEQUENCE [LARGE SCALE GENOMIC DNA]</scope>
    <source>
        <strain evidence="3">ATCC 14581 / DSM 32 / JCM 2506 / NBRC 15308 / NCIMB 9376 / NCTC 10342 / NRRL B-14308 / VKM B-512</strain>
    </source>
</reference>
<accession>A0A0B6AK68</accession>
<organism evidence="2 3">
    <name type="scientific">Priestia megaterium (strain ATCC 14581 / DSM 32 / CCUG 1817 / JCM 2506 / NBRC 15308 / NCIMB 9376 / NCTC 10342 / NRRL B-14308 / VKM B-512 / Ford 19)</name>
    <name type="common">Bacillus megaterium</name>
    <dbReference type="NCBI Taxonomy" id="1348623"/>
    <lineage>
        <taxon>Bacteria</taxon>
        <taxon>Bacillati</taxon>
        <taxon>Bacillota</taxon>
        <taxon>Bacilli</taxon>
        <taxon>Bacillales</taxon>
        <taxon>Bacillaceae</taxon>
        <taxon>Priestia</taxon>
    </lineage>
</organism>
<gene>
    <name evidence="2" type="ORF">BG04_3728</name>
</gene>
<dbReference type="PANTHER" id="PTHR31088">
    <property type="entry name" value="MEMBRANE-ASSOCIATED PROTEIN VIPP1, CHLOROPLASTIC"/>
    <property type="match status" value="1"/>
</dbReference>
<name>A0A0B6AK68_PRIM2</name>
<dbReference type="EMBL" id="CP009920">
    <property type="protein sequence ID" value="AJI20219.1"/>
    <property type="molecule type" value="Genomic_DNA"/>
</dbReference>
<dbReference type="RefSeq" id="WP_013056142.1">
    <property type="nucleotide sequence ID" value="NZ_BCVB01000002.1"/>
</dbReference>
<dbReference type="KEGG" id="bmeg:BG04_3728"/>
<dbReference type="InterPro" id="IPR007157">
    <property type="entry name" value="PspA_VIPP1"/>
</dbReference>
<dbReference type="GeneID" id="93641778"/>
<dbReference type="HOGENOM" id="CLU_056466_5_0_9"/>
<comment type="similarity">
    <text evidence="1">Belongs to the PspA/Vipp/IM30 family.</text>
</comment>
<sequence length="208" mass="25196">MRNLFTRMKETISADLHQLLDHKEQKNPIAALNHYLRQCEQETEKVRQLVERQHTLKEQFNREYHLALDMMKKRHEQAQVAQAAEEAELHEFILKEHAHYEERAKRVKESYEDASKQLEELEQKYEEMKHKVKDMHIRRMELMGRENIARAHHRMNSVMKTEASYTSYSQFDEMETYIDQLENQINTNYYRQTVDSKIAELEKRVKSS</sequence>
<dbReference type="PANTHER" id="PTHR31088:SF6">
    <property type="entry name" value="PHAGE SHOCK PROTEIN A"/>
    <property type="match status" value="1"/>
</dbReference>
<protein>
    <submittedName>
        <fullName evidence="2">PspA/IM30 family protein</fullName>
    </submittedName>
</protein>
<evidence type="ECO:0000313" key="3">
    <source>
        <dbReference type="Proteomes" id="UP000031829"/>
    </source>
</evidence>
<dbReference type="AlphaFoldDB" id="A0A0B6AK68"/>